<keyword evidence="4 10" id="KW-0285">Flavoprotein</keyword>
<name>A0ABZ1YZL0_9NOCA</name>
<keyword evidence="15" id="KW-1185">Reference proteome</keyword>
<evidence type="ECO:0000256" key="2">
    <source>
        <dbReference type="ARBA" id="ARBA00005102"/>
    </source>
</evidence>
<keyword evidence="5 10" id="KW-0274">FAD</keyword>
<dbReference type="SUPFAM" id="SSF56645">
    <property type="entry name" value="Acyl-CoA dehydrogenase NM domain-like"/>
    <property type="match status" value="1"/>
</dbReference>
<proteinExistence type="inferred from homology"/>
<dbReference type="SUPFAM" id="SSF47203">
    <property type="entry name" value="Acyl-CoA dehydrogenase C-terminal domain-like"/>
    <property type="match status" value="1"/>
</dbReference>
<comment type="pathway">
    <text evidence="2">Siderophore biosynthesis; mycobactin biosynthesis.</text>
</comment>
<feature type="domain" description="Acyl-CoA dehydrogenase/oxidase C-terminal" evidence="11">
    <location>
        <begin position="235"/>
        <end position="380"/>
    </location>
</feature>
<evidence type="ECO:0000256" key="1">
    <source>
        <dbReference type="ARBA" id="ARBA00001974"/>
    </source>
</evidence>
<evidence type="ECO:0000259" key="11">
    <source>
        <dbReference type="Pfam" id="PF00441"/>
    </source>
</evidence>
<evidence type="ECO:0000256" key="9">
    <source>
        <dbReference type="ARBA" id="ARBA00042660"/>
    </source>
</evidence>
<dbReference type="PANTHER" id="PTHR48083:SF20">
    <property type="entry name" value="LONG-CHAIN SPECIFIC ACYL-COA DEHYDROGENASE, MITOCHONDRIAL"/>
    <property type="match status" value="1"/>
</dbReference>
<evidence type="ECO:0000256" key="6">
    <source>
        <dbReference type="ARBA" id="ARBA00023002"/>
    </source>
</evidence>
<dbReference type="Gene3D" id="1.10.540.10">
    <property type="entry name" value="Acyl-CoA dehydrogenase/oxidase, N-terminal domain"/>
    <property type="match status" value="1"/>
</dbReference>
<dbReference type="InterPro" id="IPR037069">
    <property type="entry name" value="AcylCoA_DH/ox_N_sf"/>
</dbReference>
<evidence type="ECO:0000259" key="12">
    <source>
        <dbReference type="Pfam" id="PF02770"/>
    </source>
</evidence>
<dbReference type="InterPro" id="IPR009075">
    <property type="entry name" value="AcylCo_DH/oxidase_C"/>
</dbReference>
<feature type="domain" description="Acyl-CoA oxidase/dehydrogenase middle" evidence="12">
    <location>
        <begin position="123"/>
        <end position="220"/>
    </location>
</feature>
<comment type="function">
    <text evidence="7">Catalyzes the dehydrogenation at the alpha-beta position of ACP-bound acyl chains. This results in the introduction of a double bond in the lipidic chain, which is further transferred to the epsilon-amino group of lysine residue in the mycobactin core by MbtK.</text>
</comment>
<dbReference type="InterPro" id="IPR006091">
    <property type="entry name" value="Acyl-CoA_Oxase/DH_mid-dom"/>
</dbReference>
<reference evidence="14" key="1">
    <citation type="submission" date="2022-10" db="EMBL/GenBank/DDBJ databases">
        <title>The complete genomes of actinobacterial strains from the NBC collection.</title>
        <authorList>
            <person name="Joergensen T.S."/>
            <person name="Alvarez Arevalo M."/>
            <person name="Sterndorff E.B."/>
            <person name="Faurdal D."/>
            <person name="Vuksanovic O."/>
            <person name="Mourched A.-S."/>
            <person name="Charusanti P."/>
            <person name="Shaw S."/>
            <person name="Blin K."/>
            <person name="Weber T."/>
        </authorList>
    </citation>
    <scope>NUCLEOTIDE SEQUENCE</scope>
    <source>
        <strain evidence="14">NBC_01482</strain>
    </source>
</reference>
<dbReference type="InterPro" id="IPR013786">
    <property type="entry name" value="AcylCoA_DH/ox_N"/>
</dbReference>
<evidence type="ECO:0000259" key="13">
    <source>
        <dbReference type="Pfam" id="PF02771"/>
    </source>
</evidence>
<feature type="domain" description="Acyl-CoA dehydrogenase/oxidase N-terminal" evidence="13">
    <location>
        <begin position="7"/>
        <end position="119"/>
    </location>
</feature>
<dbReference type="Proteomes" id="UP001432062">
    <property type="component" value="Chromosome"/>
</dbReference>
<organism evidence="14 15">
    <name type="scientific">Nocardia vinacea</name>
    <dbReference type="NCBI Taxonomy" id="96468"/>
    <lineage>
        <taxon>Bacteria</taxon>
        <taxon>Bacillati</taxon>
        <taxon>Actinomycetota</taxon>
        <taxon>Actinomycetes</taxon>
        <taxon>Mycobacteriales</taxon>
        <taxon>Nocardiaceae</taxon>
        <taxon>Nocardia</taxon>
    </lineage>
</organism>
<dbReference type="Pfam" id="PF00441">
    <property type="entry name" value="Acyl-CoA_dh_1"/>
    <property type="match status" value="1"/>
</dbReference>
<evidence type="ECO:0000313" key="15">
    <source>
        <dbReference type="Proteomes" id="UP001432062"/>
    </source>
</evidence>
<dbReference type="Pfam" id="PF02771">
    <property type="entry name" value="Acyl-CoA_dh_N"/>
    <property type="match status" value="1"/>
</dbReference>
<evidence type="ECO:0000256" key="10">
    <source>
        <dbReference type="RuleBase" id="RU362125"/>
    </source>
</evidence>
<dbReference type="Pfam" id="PF02770">
    <property type="entry name" value="Acyl-CoA_dh_M"/>
    <property type="match status" value="1"/>
</dbReference>
<dbReference type="InterPro" id="IPR036250">
    <property type="entry name" value="AcylCo_DH-like_C"/>
</dbReference>
<evidence type="ECO:0000256" key="3">
    <source>
        <dbReference type="ARBA" id="ARBA00009347"/>
    </source>
</evidence>
<evidence type="ECO:0000256" key="5">
    <source>
        <dbReference type="ARBA" id="ARBA00022827"/>
    </source>
</evidence>
<keyword evidence="6 10" id="KW-0560">Oxidoreductase</keyword>
<evidence type="ECO:0000256" key="7">
    <source>
        <dbReference type="ARBA" id="ARBA00037085"/>
    </source>
</evidence>
<dbReference type="EMBL" id="CP109441">
    <property type="protein sequence ID" value="WUV47650.1"/>
    <property type="molecule type" value="Genomic_DNA"/>
</dbReference>
<dbReference type="PROSITE" id="PS00073">
    <property type="entry name" value="ACYL_COA_DH_2"/>
    <property type="match status" value="1"/>
</dbReference>
<protein>
    <recommendedName>
        <fullName evidence="8">Acyl-[acyl-carrier-protein] dehydrogenase MbtN</fullName>
    </recommendedName>
    <alternativeName>
        <fullName evidence="9">Mycobactin synthase protein N</fullName>
    </alternativeName>
</protein>
<dbReference type="InterPro" id="IPR050741">
    <property type="entry name" value="Acyl-CoA_dehydrogenase"/>
</dbReference>
<evidence type="ECO:0000256" key="4">
    <source>
        <dbReference type="ARBA" id="ARBA00022630"/>
    </source>
</evidence>
<evidence type="ECO:0000313" key="14">
    <source>
        <dbReference type="EMBL" id="WUV47650.1"/>
    </source>
</evidence>
<gene>
    <name evidence="14" type="ORF">OG563_05280</name>
</gene>
<dbReference type="InterPro" id="IPR009100">
    <property type="entry name" value="AcylCoA_DH/oxidase_NM_dom_sf"/>
</dbReference>
<dbReference type="PANTHER" id="PTHR48083">
    <property type="entry name" value="MEDIUM-CHAIN SPECIFIC ACYL-COA DEHYDROGENASE, MITOCHONDRIAL-RELATED"/>
    <property type="match status" value="1"/>
</dbReference>
<evidence type="ECO:0000256" key="8">
    <source>
        <dbReference type="ARBA" id="ARBA00040394"/>
    </source>
</evidence>
<accession>A0ABZ1YZL0</accession>
<comment type="similarity">
    <text evidence="3 10">Belongs to the acyl-CoA dehydrogenase family.</text>
</comment>
<dbReference type="InterPro" id="IPR006089">
    <property type="entry name" value="Acyl-CoA_DH_CS"/>
</dbReference>
<dbReference type="Gene3D" id="2.40.110.10">
    <property type="entry name" value="Butyryl-CoA Dehydrogenase, subunit A, domain 2"/>
    <property type="match status" value="1"/>
</dbReference>
<dbReference type="Gene3D" id="1.20.140.10">
    <property type="entry name" value="Butyryl-CoA Dehydrogenase, subunit A, domain 3"/>
    <property type="match status" value="1"/>
</dbReference>
<dbReference type="RefSeq" id="WP_329411757.1">
    <property type="nucleotide sequence ID" value="NZ_CP109441.1"/>
</dbReference>
<dbReference type="InterPro" id="IPR046373">
    <property type="entry name" value="Acyl-CoA_Oxase/DH_mid-dom_sf"/>
</dbReference>
<comment type="cofactor">
    <cofactor evidence="1 10">
        <name>FAD</name>
        <dbReference type="ChEBI" id="CHEBI:57692"/>
    </cofactor>
</comment>
<sequence length="382" mass="41991">MRRDIFTPDHEAFRQLAREFIDKEVVPHYPDWERAGQMPREIFERMGELGLLGTAIPEEYGGGGMRDYRFNAVLQEEAYRALVTLSTVRTQIDVILPYFLEYADAEQRDRWFPGLADGKLLTAIAMTEPGTGSDLAGVRTTAVRDGEEYILNGAKTFITGGLLADLVIVVARTSSDPDNRRAGLSLIVVESGRAGFTKGRVLDKLGCKVQDTVELAFDNVRVPVANRLGAEGQAFAYLGHNLAQERITVAVGSVAQARSAITATIEYVQQRKVFGQPVAAYQNTKFELAALSTEVEAAQTMVDRAVLELVEGQLSGADAARVKLFCTEVQARVVDRCLQLFGGYGYMTEYPIARLYADARVARIYAGTSEVMKMIIAKSLGL</sequence>